<keyword evidence="3" id="KW-1185">Reference proteome</keyword>
<evidence type="ECO:0000256" key="1">
    <source>
        <dbReference type="SAM" id="MobiDB-lite"/>
    </source>
</evidence>
<accession>A0A0H2RDC1</accession>
<dbReference type="InterPro" id="IPR036779">
    <property type="entry name" value="LysM_dom_sf"/>
</dbReference>
<feature type="compositionally biased region" description="Basic and acidic residues" evidence="1">
    <location>
        <begin position="310"/>
        <end position="337"/>
    </location>
</feature>
<feature type="region of interest" description="Disordered" evidence="1">
    <location>
        <begin position="64"/>
        <end position="166"/>
    </location>
</feature>
<feature type="region of interest" description="Disordered" evidence="1">
    <location>
        <begin position="391"/>
        <end position="433"/>
    </location>
</feature>
<protein>
    <recommendedName>
        <fullName evidence="4">LysM domain-containing protein</fullName>
    </recommendedName>
</protein>
<organism evidence="2 3">
    <name type="scientific">Schizopora paradoxa</name>
    <dbReference type="NCBI Taxonomy" id="27342"/>
    <lineage>
        <taxon>Eukaryota</taxon>
        <taxon>Fungi</taxon>
        <taxon>Dikarya</taxon>
        <taxon>Basidiomycota</taxon>
        <taxon>Agaricomycotina</taxon>
        <taxon>Agaricomycetes</taxon>
        <taxon>Hymenochaetales</taxon>
        <taxon>Schizoporaceae</taxon>
        <taxon>Schizopora</taxon>
    </lineage>
</organism>
<gene>
    <name evidence="2" type="ORF">SCHPADRAFT_545216</name>
</gene>
<evidence type="ECO:0000313" key="3">
    <source>
        <dbReference type="Proteomes" id="UP000053477"/>
    </source>
</evidence>
<dbReference type="InParanoid" id="A0A0H2RDC1"/>
<dbReference type="EMBL" id="KQ086042">
    <property type="protein sequence ID" value="KLO09880.1"/>
    <property type="molecule type" value="Genomic_DNA"/>
</dbReference>
<dbReference type="Gene3D" id="3.10.350.10">
    <property type="entry name" value="LysM domain"/>
    <property type="match status" value="1"/>
</dbReference>
<reference evidence="2 3" key="1">
    <citation type="submission" date="2015-04" db="EMBL/GenBank/DDBJ databases">
        <title>Complete genome sequence of Schizopora paradoxa KUC8140, a cosmopolitan wood degrader in East Asia.</title>
        <authorList>
            <consortium name="DOE Joint Genome Institute"/>
            <person name="Min B."/>
            <person name="Park H."/>
            <person name="Jang Y."/>
            <person name="Kim J.-J."/>
            <person name="Kim K.H."/>
            <person name="Pangilinan J."/>
            <person name="Lipzen A."/>
            <person name="Riley R."/>
            <person name="Grigoriev I.V."/>
            <person name="Spatafora J.W."/>
            <person name="Choi I.-G."/>
        </authorList>
    </citation>
    <scope>NUCLEOTIDE SEQUENCE [LARGE SCALE GENOMIC DNA]</scope>
    <source>
        <strain evidence="2 3">KUC8140</strain>
    </source>
</reference>
<evidence type="ECO:0008006" key="4">
    <source>
        <dbReference type="Google" id="ProtNLM"/>
    </source>
</evidence>
<feature type="compositionally biased region" description="Acidic residues" evidence="1">
    <location>
        <begin position="103"/>
        <end position="123"/>
    </location>
</feature>
<feature type="compositionally biased region" description="Basic and acidic residues" evidence="1">
    <location>
        <begin position="84"/>
        <end position="98"/>
    </location>
</feature>
<dbReference type="AlphaFoldDB" id="A0A0H2RDC1"/>
<evidence type="ECO:0000313" key="2">
    <source>
        <dbReference type="EMBL" id="KLO09880.1"/>
    </source>
</evidence>
<sequence length="433" mass="47572">MELDLCIACCGSLPPSAREQAQIFRTRCCNKAICPKCLSSNPRLSRYHPCLSCLAGVRAVAGSSRSGTMSKGRGASDLKAPSDNVERFNLDGSLKNEDLFTLGDDDDDEESEKDGEEPGDVVVEEQGNRGGGSSSRASSPPPAYRPDQPTSVQTQDSPEILFDVSMPDEKMDEVVTEAAKRHYIQKSETLLGIAFKYKIDGRTLCRLNNLPMSTLSTTPHLLHTRTFLVLPYDTKVSTNQSHLTSISVPDQMDSAVAREHAKKRTLERAAKRFQIVTKEEDWRIANAYVALAASDASSSGSRTSAAAPVLDKEEKEWRSRQRHDDDNGGDMTKEKRLSGGVAPLTTRVAPSSRSSALLREDEDRDVDGNGKKLRVEAMALAVDAYLDDVDWEERERARGRGPSSRLGRENTSRRAGGRSFSSWFGAWTPEKAL</sequence>
<dbReference type="OrthoDB" id="2107166at2759"/>
<proteinExistence type="predicted"/>
<feature type="compositionally biased region" description="Basic and acidic residues" evidence="1">
    <location>
        <begin position="358"/>
        <end position="369"/>
    </location>
</feature>
<feature type="compositionally biased region" description="Polar residues" evidence="1">
    <location>
        <begin position="148"/>
        <end position="157"/>
    </location>
</feature>
<dbReference type="Proteomes" id="UP000053477">
    <property type="component" value="Unassembled WGS sequence"/>
</dbReference>
<name>A0A0H2RDC1_9AGAM</name>
<dbReference type="SUPFAM" id="SSF54106">
    <property type="entry name" value="LysM domain"/>
    <property type="match status" value="1"/>
</dbReference>
<feature type="compositionally biased region" description="Low complexity" evidence="1">
    <location>
        <begin position="297"/>
        <end position="307"/>
    </location>
</feature>
<feature type="region of interest" description="Disordered" evidence="1">
    <location>
        <begin position="297"/>
        <end position="369"/>
    </location>
</feature>